<comment type="caution">
    <text evidence="1">The sequence shown here is derived from an EMBL/GenBank/DDBJ whole genome shotgun (WGS) entry which is preliminary data.</text>
</comment>
<evidence type="ECO:0000313" key="1">
    <source>
        <dbReference type="EMBL" id="GAD50703.1"/>
    </source>
</evidence>
<reference evidence="1 2" key="1">
    <citation type="submission" date="2013-09" db="EMBL/GenBank/DDBJ databases">
        <title>Whole genome shotgun sequence of Novosphingobium tardaugens NBRC 16725.</title>
        <authorList>
            <person name="Isaki S."/>
            <person name="Hosoyama A."/>
            <person name="Tsuchikane K."/>
            <person name="Katsumata H."/>
            <person name="Ando Y."/>
            <person name="Yamazaki S."/>
            <person name="Fujita N."/>
        </authorList>
    </citation>
    <scope>NUCLEOTIDE SEQUENCE [LARGE SCALE GENOMIC DNA]</scope>
    <source>
        <strain evidence="1 2">NBRC 16725</strain>
    </source>
</reference>
<evidence type="ECO:0000313" key="2">
    <source>
        <dbReference type="Proteomes" id="UP000016568"/>
    </source>
</evidence>
<dbReference type="eggNOG" id="ENOG5031DBE">
    <property type="taxonomic scope" value="Bacteria"/>
</dbReference>
<dbReference type="EMBL" id="BASZ01000011">
    <property type="protein sequence ID" value="GAD50703.1"/>
    <property type="molecule type" value="Genomic_DNA"/>
</dbReference>
<dbReference type="AlphaFoldDB" id="U3A7H3"/>
<gene>
    <name evidence="1" type="ORF">NT2_11_00110</name>
</gene>
<dbReference type="Proteomes" id="UP000016568">
    <property type="component" value="Unassembled WGS sequence"/>
</dbReference>
<protein>
    <submittedName>
        <fullName evidence="1">Uncharacterized protein</fullName>
    </submittedName>
</protein>
<proteinExistence type="predicted"/>
<organism evidence="1 2">
    <name type="scientific">Caenibius tardaugens NBRC 16725</name>
    <dbReference type="NCBI Taxonomy" id="1219035"/>
    <lineage>
        <taxon>Bacteria</taxon>
        <taxon>Pseudomonadati</taxon>
        <taxon>Pseudomonadota</taxon>
        <taxon>Alphaproteobacteria</taxon>
        <taxon>Sphingomonadales</taxon>
        <taxon>Erythrobacteraceae</taxon>
        <taxon>Caenibius</taxon>
    </lineage>
</organism>
<keyword evidence="2" id="KW-1185">Reference proteome</keyword>
<name>U3A7H3_9SPHN</name>
<sequence>MVVWTGPHGAGYRRGMSIVATIMNTATGRPIQKMKFGRMPKPWASFNLDTGELVTAERVDVGKPAPGKFIAPVDVWVTVKPKD</sequence>
<accession>U3A7H3</accession>